<name>A0A6I1ES20_9BURK</name>
<evidence type="ECO:0000256" key="3">
    <source>
        <dbReference type="ARBA" id="ARBA00022519"/>
    </source>
</evidence>
<evidence type="ECO:0000313" key="16">
    <source>
        <dbReference type="Proteomes" id="UP000430564"/>
    </source>
</evidence>
<evidence type="ECO:0000256" key="7">
    <source>
        <dbReference type="ARBA" id="ARBA00023186"/>
    </source>
</evidence>
<dbReference type="PANTHER" id="PTHR47529">
    <property type="entry name" value="PEPTIDYL-PROLYL CIS-TRANS ISOMERASE D"/>
    <property type="match status" value="1"/>
</dbReference>
<evidence type="ECO:0000256" key="6">
    <source>
        <dbReference type="ARBA" id="ARBA00023136"/>
    </source>
</evidence>
<evidence type="ECO:0000256" key="8">
    <source>
        <dbReference type="ARBA" id="ARBA00023235"/>
    </source>
</evidence>
<evidence type="ECO:0000256" key="1">
    <source>
        <dbReference type="ARBA" id="ARBA00004382"/>
    </source>
</evidence>
<dbReference type="Pfam" id="PF13616">
    <property type="entry name" value="Rotamase_3"/>
    <property type="match status" value="1"/>
</dbReference>
<evidence type="ECO:0000313" key="15">
    <source>
        <dbReference type="EMBL" id="KAB7659624.1"/>
    </source>
</evidence>
<keyword evidence="4 13" id="KW-0812">Transmembrane</keyword>
<dbReference type="Pfam" id="PF13624">
    <property type="entry name" value="SurA_N_3"/>
    <property type="match status" value="1"/>
</dbReference>
<dbReference type="PROSITE" id="PS01096">
    <property type="entry name" value="PPIC_PPIASE_1"/>
    <property type="match status" value="1"/>
</dbReference>
<dbReference type="PANTHER" id="PTHR47529:SF1">
    <property type="entry name" value="PERIPLASMIC CHAPERONE PPID"/>
    <property type="match status" value="1"/>
</dbReference>
<evidence type="ECO:0000256" key="12">
    <source>
        <dbReference type="PROSITE-ProRule" id="PRU00278"/>
    </source>
</evidence>
<dbReference type="GO" id="GO:0005886">
    <property type="term" value="C:plasma membrane"/>
    <property type="evidence" value="ECO:0007669"/>
    <property type="project" value="UniProtKB-SubCell"/>
</dbReference>
<comment type="subcellular location">
    <subcellularLocation>
        <location evidence="1">Cell inner membrane</location>
        <topology evidence="1">Single-pass type II membrane protein</topology>
        <orientation evidence="1">Periplasmic side</orientation>
    </subcellularLocation>
</comment>
<evidence type="ECO:0000256" key="11">
    <source>
        <dbReference type="ARBA" id="ARBA00042775"/>
    </source>
</evidence>
<dbReference type="OrthoDB" id="9812372at2"/>
<evidence type="ECO:0000256" key="10">
    <source>
        <dbReference type="ARBA" id="ARBA00040743"/>
    </source>
</evidence>
<keyword evidence="3" id="KW-0997">Cell inner membrane</keyword>
<feature type="transmembrane region" description="Helical" evidence="13">
    <location>
        <begin position="12"/>
        <end position="32"/>
    </location>
</feature>
<feature type="domain" description="PpiC" evidence="14">
    <location>
        <begin position="264"/>
        <end position="362"/>
    </location>
</feature>
<protein>
    <recommendedName>
        <fullName evidence="10">Periplasmic chaperone PpiD</fullName>
    </recommendedName>
    <alternativeName>
        <fullName evidence="11">Periplasmic folding chaperone</fullName>
    </alternativeName>
</protein>
<keyword evidence="7" id="KW-0143">Chaperone</keyword>
<dbReference type="Gene3D" id="1.10.4030.10">
    <property type="entry name" value="Porin chaperone SurA, peptide-binding domain"/>
    <property type="match status" value="1"/>
</dbReference>
<accession>A0A6I1ES20</accession>
<evidence type="ECO:0000256" key="13">
    <source>
        <dbReference type="SAM" id="Phobius"/>
    </source>
</evidence>
<dbReference type="EMBL" id="WEHX01000039">
    <property type="protein sequence ID" value="KAB7659624.1"/>
    <property type="molecule type" value="Genomic_DNA"/>
</dbReference>
<keyword evidence="6 13" id="KW-0472">Membrane</keyword>
<gene>
    <name evidence="15" type="ORF">GBM95_06895</name>
</gene>
<proteinExistence type="inferred from homology"/>
<dbReference type="InterPro" id="IPR000297">
    <property type="entry name" value="PPIase_PpiC"/>
</dbReference>
<dbReference type="InterPro" id="IPR052029">
    <property type="entry name" value="PpiD_chaperone"/>
</dbReference>
<dbReference type="InterPro" id="IPR027304">
    <property type="entry name" value="Trigger_fact/SurA_dom_sf"/>
</dbReference>
<comment type="similarity">
    <text evidence="9">Belongs to the PpiD chaperone family.</text>
</comment>
<dbReference type="InterPro" id="IPR023058">
    <property type="entry name" value="PPIase_PpiC_CS"/>
</dbReference>
<keyword evidence="2" id="KW-1003">Cell membrane</keyword>
<evidence type="ECO:0000256" key="4">
    <source>
        <dbReference type="ARBA" id="ARBA00022692"/>
    </source>
</evidence>
<reference evidence="15 16" key="1">
    <citation type="submission" date="2019-10" db="EMBL/GenBank/DDBJ databases">
        <title>Genome diversity of Sutterella seckii.</title>
        <authorList>
            <person name="Chaplin A.V."/>
            <person name="Sokolova S.R."/>
            <person name="Mosin K.A."/>
            <person name="Ivanova E.L."/>
            <person name="Kochetkova T.O."/>
            <person name="Goltsov A.Y."/>
            <person name="Trofimov D.Y."/>
            <person name="Efimov B.A."/>
        </authorList>
    </citation>
    <scope>NUCLEOTIDE SEQUENCE [LARGE SCALE GENOMIC DNA]</scope>
    <source>
        <strain evidence="15 16">ASD393</strain>
    </source>
</reference>
<dbReference type="Proteomes" id="UP000430564">
    <property type="component" value="Unassembled WGS sequence"/>
</dbReference>
<dbReference type="RefSeq" id="WP_152158431.1">
    <property type="nucleotide sequence ID" value="NZ_WEHX01000039.1"/>
</dbReference>
<organism evidence="15 16">
    <name type="scientific">Sutterella seckii</name>
    <dbReference type="NCBI Taxonomy" id="1944635"/>
    <lineage>
        <taxon>Bacteria</taxon>
        <taxon>Pseudomonadati</taxon>
        <taxon>Pseudomonadota</taxon>
        <taxon>Betaproteobacteria</taxon>
        <taxon>Burkholderiales</taxon>
        <taxon>Sutterellaceae</taxon>
        <taxon>Sutterella</taxon>
    </lineage>
</organism>
<dbReference type="InterPro" id="IPR046357">
    <property type="entry name" value="PPIase_dom_sf"/>
</dbReference>
<keyword evidence="5 13" id="KW-1133">Transmembrane helix</keyword>
<keyword evidence="8 12" id="KW-0413">Isomerase</keyword>
<dbReference type="PROSITE" id="PS50198">
    <property type="entry name" value="PPIC_PPIASE_2"/>
    <property type="match status" value="1"/>
</dbReference>
<sequence>MLQAFREHKRWLMFIAMVLIIPSFVVTGIYSYNRMSQSDNAIVQVGEAKITPEQFDMAKREQLERLRQQMGESFRANILDNEQAREDILRMLMDDSAITQTVAKNHVMVSEAEAVALIKNADALKQDGKFSPELYEQFLRSQGKSDQQFVAQVQRDLEKEVLIAGVSNAYPVPKALVEQMHEILTNERQVRTLTINAADFLNSVNVSDDEVKAYYSAHLSEFLSPEHIKAEYIVLSPENFKDQKANPDDIKAYYEQNKNRWSIPEQRRASHILIEFGDDKAAALKKAEGILAEVKADPSKFAAVAEKESQDPGSASQGGDLSFFGKGVMTKAFEDAVFNAKKGDIVGPVETEFGYHIIYVTDIQAGSVEPFEAVKPEIEREYAEQMAIRTFSERADEFTNMVYEQSDSLEPTAQKFGLKVETADFVTRNGVTDPELGRIINDRVAEALFGSECLKEKRNSNAIEVQSNTLVAARVVEYYPEKERALDDVKSIIGEKLRAQKAAEKAFEAGKAKLAELQKSKSLDGFSDEVWVSRQNQQGQETSLINAELALETSKLPAYTGATLANGSYAIAYVAAARTHQANEAELRGLARELGSIYGEADRAGYLEALKEAIGTKVLRPDFVKGEEKPAEQE</sequence>
<dbReference type="Gene3D" id="3.10.50.40">
    <property type="match status" value="1"/>
</dbReference>
<dbReference type="SUPFAM" id="SSF54534">
    <property type="entry name" value="FKBP-like"/>
    <property type="match status" value="1"/>
</dbReference>
<evidence type="ECO:0000256" key="9">
    <source>
        <dbReference type="ARBA" id="ARBA00038408"/>
    </source>
</evidence>
<dbReference type="SUPFAM" id="SSF109998">
    <property type="entry name" value="Triger factor/SurA peptide-binding domain-like"/>
    <property type="match status" value="1"/>
</dbReference>
<evidence type="ECO:0000256" key="2">
    <source>
        <dbReference type="ARBA" id="ARBA00022475"/>
    </source>
</evidence>
<keyword evidence="12" id="KW-0697">Rotamase</keyword>
<comment type="caution">
    <text evidence="15">The sequence shown here is derived from an EMBL/GenBank/DDBJ whole genome shotgun (WGS) entry which is preliminary data.</text>
</comment>
<evidence type="ECO:0000256" key="5">
    <source>
        <dbReference type="ARBA" id="ARBA00022989"/>
    </source>
</evidence>
<dbReference type="GO" id="GO:0003755">
    <property type="term" value="F:peptidyl-prolyl cis-trans isomerase activity"/>
    <property type="evidence" value="ECO:0007669"/>
    <property type="project" value="UniProtKB-KW"/>
</dbReference>
<evidence type="ECO:0000259" key="14">
    <source>
        <dbReference type="PROSITE" id="PS50198"/>
    </source>
</evidence>
<dbReference type="AlphaFoldDB" id="A0A6I1ES20"/>